<dbReference type="OrthoDB" id="3193353at2759"/>
<dbReference type="GeneID" id="64598051"/>
<proteinExistence type="predicted"/>
<evidence type="ECO:0000313" key="2">
    <source>
        <dbReference type="Proteomes" id="UP000719766"/>
    </source>
</evidence>
<dbReference type="RefSeq" id="XP_041153947.1">
    <property type="nucleotide sequence ID" value="XM_041304287.1"/>
</dbReference>
<dbReference type="AlphaFoldDB" id="A0A9P7DBE7"/>
<evidence type="ECO:0000313" key="1">
    <source>
        <dbReference type="EMBL" id="KAG1786512.1"/>
    </source>
</evidence>
<sequence length="176" mass="19727">MSEQVNWNAARLHHPLPINIVIRVGTSHFWPGDTLYHFVLDPNPAYVPGRETSLYNLPYLVQPTLVQTICSPVPTICSPVWSEMKSDFALGRYGTMLLLDNHNPDGMVYRDFRHQRLAVRILTTTGGSSTSQHGSHRSTAFRVRGGNYWNGVAIDEESGRIVVSDVAGTITLFEYL</sequence>
<protein>
    <submittedName>
        <fullName evidence="1">Uncharacterized protein</fullName>
    </submittedName>
</protein>
<accession>A0A9P7DBE7</accession>
<dbReference type="EMBL" id="JABBWE010000091">
    <property type="protein sequence ID" value="KAG1786512.1"/>
    <property type="molecule type" value="Genomic_DNA"/>
</dbReference>
<comment type="caution">
    <text evidence="1">The sequence shown here is derived from an EMBL/GenBank/DDBJ whole genome shotgun (WGS) entry which is preliminary data.</text>
</comment>
<dbReference type="Proteomes" id="UP000719766">
    <property type="component" value="Unassembled WGS sequence"/>
</dbReference>
<keyword evidence="2" id="KW-1185">Reference proteome</keyword>
<reference evidence="1" key="1">
    <citation type="journal article" date="2020" name="New Phytol.">
        <title>Comparative genomics reveals dynamic genome evolution in host specialist ectomycorrhizal fungi.</title>
        <authorList>
            <person name="Lofgren L.A."/>
            <person name="Nguyen N.H."/>
            <person name="Vilgalys R."/>
            <person name="Ruytinx J."/>
            <person name="Liao H.L."/>
            <person name="Branco S."/>
            <person name="Kuo A."/>
            <person name="LaButti K."/>
            <person name="Lipzen A."/>
            <person name="Andreopoulos W."/>
            <person name="Pangilinan J."/>
            <person name="Riley R."/>
            <person name="Hundley H."/>
            <person name="Na H."/>
            <person name="Barry K."/>
            <person name="Grigoriev I.V."/>
            <person name="Stajich J.E."/>
            <person name="Kennedy P.G."/>
        </authorList>
    </citation>
    <scope>NUCLEOTIDE SEQUENCE</scope>
    <source>
        <strain evidence="1">S12</strain>
    </source>
</reference>
<gene>
    <name evidence="1" type="ORF">HD556DRAFT_1414570</name>
</gene>
<organism evidence="1 2">
    <name type="scientific">Suillus plorans</name>
    <dbReference type="NCBI Taxonomy" id="116603"/>
    <lineage>
        <taxon>Eukaryota</taxon>
        <taxon>Fungi</taxon>
        <taxon>Dikarya</taxon>
        <taxon>Basidiomycota</taxon>
        <taxon>Agaricomycotina</taxon>
        <taxon>Agaricomycetes</taxon>
        <taxon>Agaricomycetidae</taxon>
        <taxon>Boletales</taxon>
        <taxon>Suillineae</taxon>
        <taxon>Suillaceae</taxon>
        <taxon>Suillus</taxon>
    </lineage>
</organism>
<name>A0A9P7DBE7_9AGAM</name>